<proteinExistence type="predicted"/>
<keyword evidence="3" id="KW-1185">Reference proteome</keyword>
<comment type="caution">
    <text evidence="2">The sequence shown here is derived from an EMBL/GenBank/DDBJ whole genome shotgun (WGS) entry which is preliminary data.</text>
</comment>
<name>A0A853I912_9GAMM</name>
<dbReference type="EMBL" id="JACCKB010000076">
    <property type="protein sequence ID" value="NYZ69349.1"/>
    <property type="molecule type" value="Genomic_DNA"/>
</dbReference>
<dbReference type="AlphaFoldDB" id="A0A853I912"/>
<gene>
    <name evidence="2" type="ORF">H0A36_25350</name>
</gene>
<dbReference type="Proteomes" id="UP000569732">
    <property type="component" value="Unassembled WGS sequence"/>
</dbReference>
<protein>
    <recommendedName>
        <fullName evidence="4">Lipoprotein</fullName>
    </recommendedName>
</protein>
<organism evidence="2 3">
    <name type="scientific">Spartinivicinus marinus</name>
    <dbReference type="NCBI Taxonomy" id="2994442"/>
    <lineage>
        <taxon>Bacteria</taxon>
        <taxon>Pseudomonadati</taxon>
        <taxon>Pseudomonadota</taxon>
        <taxon>Gammaproteobacteria</taxon>
        <taxon>Oceanospirillales</taxon>
        <taxon>Zooshikellaceae</taxon>
        <taxon>Spartinivicinus</taxon>
    </lineage>
</organism>
<accession>A0A853I912</accession>
<dbReference type="RefSeq" id="WP_180571343.1">
    <property type="nucleotide sequence ID" value="NZ_JACCKB010000076.1"/>
</dbReference>
<evidence type="ECO:0000256" key="1">
    <source>
        <dbReference type="SAM" id="SignalP"/>
    </source>
</evidence>
<reference evidence="2 3" key="1">
    <citation type="submission" date="2020-07" db="EMBL/GenBank/DDBJ databases">
        <title>Endozoicomonas sp. nov., isolated from sediment.</title>
        <authorList>
            <person name="Gu T."/>
        </authorList>
    </citation>
    <scope>NUCLEOTIDE SEQUENCE [LARGE SCALE GENOMIC DNA]</scope>
    <source>
        <strain evidence="2 3">SM1973</strain>
    </source>
</reference>
<evidence type="ECO:0000313" key="2">
    <source>
        <dbReference type="EMBL" id="NYZ69349.1"/>
    </source>
</evidence>
<feature type="signal peptide" evidence="1">
    <location>
        <begin position="1"/>
        <end position="20"/>
    </location>
</feature>
<evidence type="ECO:0008006" key="4">
    <source>
        <dbReference type="Google" id="ProtNLM"/>
    </source>
</evidence>
<feature type="chain" id="PRO_5032774218" description="Lipoprotein" evidence="1">
    <location>
        <begin position="21"/>
        <end position="202"/>
    </location>
</feature>
<sequence>MRKHAVVVTVSLFIASCAMNKTAPNLPNNISLTPPGSYGQQYIQQIDFNYPYESKAKANAAKCVAMNVSNKSVVISDSSNSFVGSYTGNYYHINKSKSLSGGQVTQYSDKDSGVVVADGRTEAFFTIMGMPNAKIIDYKLVVDASGKDIAIGFSDIKTTMKETGYASNSGPTPLGAWSGAKPMLAYNSLKSIADKVARCMKR</sequence>
<evidence type="ECO:0000313" key="3">
    <source>
        <dbReference type="Proteomes" id="UP000569732"/>
    </source>
</evidence>
<keyword evidence="1" id="KW-0732">Signal</keyword>
<dbReference type="PROSITE" id="PS51257">
    <property type="entry name" value="PROKAR_LIPOPROTEIN"/>
    <property type="match status" value="1"/>
</dbReference>